<sequence length="131" mass="14828">MKKLMTFITLSAIAISNYAQANEQPHQAHMNMPMSTDSAMQQELMQGMDQMNQDMMAAAQYKDPDVAFAAGMLPHHIGAVKMAEVELKYGKDPEMRKLAEDIINAQQAEIEQMQKWLKAHNKKASRSLHPR</sequence>
<dbReference type="Pfam" id="PF03713">
    <property type="entry name" value="DUF305"/>
    <property type="match status" value="1"/>
</dbReference>
<organism evidence="3 4">
    <name type="scientific">Morococcus cerebrosus</name>
    <dbReference type="NCBI Taxonomy" id="1056807"/>
    <lineage>
        <taxon>Bacteria</taxon>
        <taxon>Pseudomonadati</taxon>
        <taxon>Pseudomonadota</taxon>
        <taxon>Betaproteobacteria</taxon>
        <taxon>Neisseriales</taxon>
        <taxon>Neisseriaceae</taxon>
        <taxon>Morococcus</taxon>
    </lineage>
</organism>
<feature type="chain" id="PRO_5047468839" evidence="1">
    <location>
        <begin position="22"/>
        <end position="131"/>
    </location>
</feature>
<proteinExistence type="predicted"/>
<feature type="domain" description="DUF305" evidence="2">
    <location>
        <begin position="19"/>
        <end position="117"/>
    </location>
</feature>
<reference evidence="3 4" key="1">
    <citation type="submission" date="2022-03" db="EMBL/GenBank/DDBJ databases">
        <title>Genome sequencing of Morococcus cerebrosus.</title>
        <authorList>
            <person name="Baek M.-G."/>
            <person name="Yi H."/>
        </authorList>
    </citation>
    <scope>NUCLEOTIDE SEQUENCE [LARGE SCALE GENOMIC DNA]</scope>
    <source>
        <strain evidence="3 4">CIP 81.93</strain>
    </source>
</reference>
<evidence type="ECO:0000313" key="4">
    <source>
        <dbReference type="Proteomes" id="UP000829504"/>
    </source>
</evidence>
<accession>A0ABY3YFN6</accession>
<name>A0ABY3YFN6_9NEIS</name>
<dbReference type="RefSeq" id="WP_039405266.1">
    <property type="nucleotide sequence ID" value="NZ_CP094242.1"/>
</dbReference>
<dbReference type="InterPro" id="IPR012347">
    <property type="entry name" value="Ferritin-like"/>
</dbReference>
<feature type="signal peptide" evidence="1">
    <location>
        <begin position="1"/>
        <end position="21"/>
    </location>
</feature>
<dbReference type="Proteomes" id="UP000829504">
    <property type="component" value="Chromosome"/>
</dbReference>
<protein>
    <submittedName>
        <fullName evidence="3">DUF305 domain-containing protein</fullName>
    </submittedName>
</protein>
<evidence type="ECO:0000256" key="1">
    <source>
        <dbReference type="SAM" id="SignalP"/>
    </source>
</evidence>
<dbReference type="PANTHER" id="PTHR36933">
    <property type="entry name" value="SLL0788 PROTEIN"/>
    <property type="match status" value="1"/>
</dbReference>
<keyword evidence="4" id="KW-1185">Reference proteome</keyword>
<evidence type="ECO:0000259" key="2">
    <source>
        <dbReference type="Pfam" id="PF03713"/>
    </source>
</evidence>
<keyword evidence="1" id="KW-0732">Signal</keyword>
<dbReference type="InterPro" id="IPR005183">
    <property type="entry name" value="DUF305_CopM-like"/>
</dbReference>
<dbReference type="Gene3D" id="1.20.1260.10">
    <property type="match status" value="1"/>
</dbReference>
<dbReference type="PANTHER" id="PTHR36933:SF1">
    <property type="entry name" value="SLL0788 PROTEIN"/>
    <property type="match status" value="1"/>
</dbReference>
<evidence type="ECO:0000313" key="3">
    <source>
        <dbReference type="EMBL" id="UNV88124.1"/>
    </source>
</evidence>
<gene>
    <name evidence="3" type="ORF">MON37_04140</name>
</gene>
<dbReference type="EMBL" id="CP094242">
    <property type="protein sequence ID" value="UNV88124.1"/>
    <property type="molecule type" value="Genomic_DNA"/>
</dbReference>